<feature type="transmembrane region" description="Helical" evidence="8">
    <location>
        <begin position="483"/>
        <end position="502"/>
    </location>
</feature>
<keyword evidence="7 8" id="KW-0472">Membrane</keyword>
<feature type="transmembrane region" description="Helical" evidence="8">
    <location>
        <begin position="325"/>
        <end position="342"/>
    </location>
</feature>
<dbReference type="EMBL" id="REFR01000014">
    <property type="protein sequence ID" value="RMB02878.1"/>
    <property type="molecule type" value="Genomic_DNA"/>
</dbReference>
<name>A0A3M0BZG0_9PROT</name>
<organism evidence="9 10">
    <name type="scientific">Eilatimonas milleporae</name>
    <dbReference type="NCBI Taxonomy" id="911205"/>
    <lineage>
        <taxon>Bacteria</taxon>
        <taxon>Pseudomonadati</taxon>
        <taxon>Pseudomonadota</taxon>
        <taxon>Alphaproteobacteria</taxon>
        <taxon>Kordiimonadales</taxon>
        <taxon>Kordiimonadaceae</taxon>
        <taxon>Eilatimonas</taxon>
    </lineage>
</organism>
<dbReference type="RefSeq" id="WP_121939945.1">
    <property type="nucleotide sequence ID" value="NZ_REFR01000014.1"/>
</dbReference>
<dbReference type="NCBIfam" id="TIGR00842">
    <property type="entry name" value="bcct"/>
    <property type="match status" value="1"/>
</dbReference>
<dbReference type="GO" id="GO:0005886">
    <property type="term" value="C:plasma membrane"/>
    <property type="evidence" value="ECO:0007669"/>
    <property type="project" value="UniProtKB-SubCell"/>
</dbReference>
<feature type="transmembrane region" description="Helical" evidence="8">
    <location>
        <begin position="59"/>
        <end position="78"/>
    </location>
</feature>
<evidence type="ECO:0000256" key="1">
    <source>
        <dbReference type="ARBA" id="ARBA00004651"/>
    </source>
</evidence>
<evidence type="ECO:0000256" key="7">
    <source>
        <dbReference type="ARBA" id="ARBA00023136"/>
    </source>
</evidence>
<keyword evidence="6 8" id="KW-1133">Transmembrane helix</keyword>
<feature type="transmembrane region" description="Helical" evidence="8">
    <location>
        <begin position="354"/>
        <end position="372"/>
    </location>
</feature>
<dbReference type="OrthoDB" id="9775735at2"/>
<evidence type="ECO:0000313" key="9">
    <source>
        <dbReference type="EMBL" id="RMB02878.1"/>
    </source>
</evidence>
<dbReference type="InterPro" id="IPR000060">
    <property type="entry name" value="BCCT_transptr"/>
</dbReference>
<dbReference type="Proteomes" id="UP000271227">
    <property type="component" value="Unassembled WGS sequence"/>
</dbReference>
<evidence type="ECO:0000256" key="4">
    <source>
        <dbReference type="ARBA" id="ARBA00022475"/>
    </source>
</evidence>
<feature type="transmembrane region" description="Helical" evidence="8">
    <location>
        <begin position="239"/>
        <end position="257"/>
    </location>
</feature>
<feature type="transmembrane region" description="Helical" evidence="8">
    <location>
        <begin position="453"/>
        <end position="477"/>
    </location>
</feature>
<keyword evidence="4" id="KW-1003">Cell membrane</keyword>
<comment type="similarity">
    <text evidence="2">Belongs to the BCCT transporter (TC 2.A.15) family.</text>
</comment>
<accession>A0A3M0BZG0</accession>
<comment type="caution">
    <text evidence="9">The sequence shown here is derived from an EMBL/GenBank/DDBJ whole genome shotgun (WGS) entry which is preliminary data.</text>
</comment>
<sequence>MIYGSDNPLEGQLRAGVLPAVFLPAALLILVLVVFAAGFPETAGAAFSGLNTWILDTWGWFYALAVTGFLVFALMLAFSRFGATRLGPDDATPDYSFASWFAMLFSAGMGIGLMFFAVAEPVMHYTLPPTAAPRTVAAAREAMQATFFHWGVHGWAVYGAVGLTLAYFGYRHKLPLTIRSALYPLIGERIYGPVGHAVDVFAVLGTLFGVATSLGFGVAQVNSGLSHLFGLPMSTGTQIVLIAAITAVATVSVVSGLNVGIKRLSEMNLVLALALLLFVIAVGPTVLIFGAFAENLGGYAWTLIDRSLRVGIYGADGDWIGTWTIFYWGWWISWSPFVGMFIARVSRGRTIREFVLGVLLVPSLLTFLWMTSFGNTALDMIDGGATVIADRVTDNLPVALFVFLEQFPLSEVVSLVATVLVISFFVTSSDSGSLVIDIITAGGRTDNPVWQRVFWAVSEGLVAAVLLLAGGLAALQAAAVATALPFAMVLIFALVGLMRGLLVEATKARGAEVAPDIAPPATGMPWKIRLNAILSQPTRERVDTFLAETVRPALQEVSREVTAHDCTATAFVDSQGAVLTIRHVNEPDFRFAVQSKGYRAPAFTFADTDPEVTRPETHYRAEVFLAEGGQDYDIYGYTREQIIHEVLNQYNRHMHFLHLARDMASSMN</sequence>
<feature type="transmembrane region" description="Helical" evidence="8">
    <location>
        <begin position="269"/>
        <end position="293"/>
    </location>
</feature>
<feature type="transmembrane region" description="Helical" evidence="8">
    <location>
        <begin position="412"/>
        <end position="441"/>
    </location>
</feature>
<keyword evidence="3" id="KW-0813">Transport</keyword>
<evidence type="ECO:0000256" key="5">
    <source>
        <dbReference type="ARBA" id="ARBA00022692"/>
    </source>
</evidence>
<feature type="transmembrane region" description="Helical" evidence="8">
    <location>
        <begin position="21"/>
        <end position="39"/>
    </location>
</feature>
<evidence type="ECO:0000256" key="2">
    <source>
        <dbReference type="ARBA" id="ARBA00005658"/>
    </source>
</evidence>
<evidence type="ECO:0000256" key="8">
    <source>
        <dbReference type="SAM" id="Phobius"/>
    </source>
</evidence>
<gene>
    <name evidence="9" type="ORF">BXY39_3230</name>
</gene>
<protein>
    <submittedName>
        <fullName evidence="9">Choline/glycine/proline betaine transport protein</fullName>
    </submittedName>
</protein>
<dbReference type="PANTHER" id="PTHR30047:SF7">
    <property type="entry name" value="HIGH-AFFINITY CHOLINE TRANSPORT PROTEIN"/>
    <property type="match status" value="1"/>
</dbReference>
<dbReference type="InParanoid" id="A0A3M0BZG0"/>
<evidence type="ECO:0000256" key="6">
    <source>
        <dbReference type="ARBA" id="ARBA00022989"/>
    </source>
</evidence>
<feature type="transmembrane region" description="Helical" evidence="8">
    <location>
        <begin position="150"/>
        <end position="170"/>
    </location>
</feature>
<proteinExistence type="inferred from homology"/>
<feature type="transmembrane region" description="Helical" evidence="8">
    <location>
        <begin position="190"/>
        <end position="219"/>
    </location>
</feature>
<dbReference type="GO" id="GO:0022857">
    <property type="term" value="F:transmembrane transporter activity"/>
    <property type="evidence" value="ECO:0007669"/>
    <property type="project" value="InterPro"/>
</dbReference>
<dbReference type="Pfam" id="PF02028">
    <property type="entry name" value="BCCT"/>
    <property type="match status" value="1"/>
</dbReference>
<feature type="transmembrane region" description="Helical" evidence="8">
    <location>
        <begin position="98"/>
        <end position="119"/>
    </location>
</feature>
<evidence type="ECO:0000256" key="3">
    <source>
        <dbReference type="ARBA" id="ARBA00022448"/>
    </source>
</evidence>
<dbReference type="PANTHER" id="PTHR30047">
    <property type="entry name" value="HIGH-AFFINITY CHOLINE TRANSPORT PROTEIN-RELATED"/>
    <property type="match status" value="1"/>
</dbReference>
<keyword evidence="5 8" id="KW-0812">Transmembrane</keyword>
<dbReference type="FunCoup" id="A0A3M0BZG0">
    <property type="interactions" value="105"/>
</dbReference>
<keyword evidence="10" id="KW-1185">Reference proteome</keyword>
<reference evidence="9 10" key="1">
    <citation type="submission" date="2018-10" db="EMBL/GenBank/DDBJ databases">
        <title>Genomic Encyclopedia of Archaeal and Bacterial Type Strains, Phase II (KMG-II): from individual species to whole genera.</title>
        <authorList>
            <person name="Goeker M."/>
        </authorList>
    </citation>
    <scope>NUCLEOTIDE SEQUENCE [LARGE SCALE GENOMIC DNA]</scope>
    <source>
        <strain evidence="9 10">DSM 25217</strain>
    </source>
</reference>
<dbReference type="AlphaFoldDB" id="A0A3M0BZG0"/>
<comment type="subcellular location">
    <subcellularLocation>
        <location evidence="1">Cell membrane</location>
        <topology evidence="1">Multi-pass membrane protein</topology>
    </subcellularLocation>
</comment>
<evidence type="ECO:0000313" key="10">
    <source>
        <dbReference type="Proteomes" id="UP000271227"/>
    </source>
</evidence>